<keyword evidence="8" id="KW-1185">Reference proteome</keyword>
<dbReference type="InterPro" id="IPR036458">
    <property type="entry name" value="Na:dicarbo_symporter_sf"/>
</dbReference>
<dbReference type="Proteomes" id="UP001241748">
    <property type="component" value="Unassembled WGS sequence"/>
</dbReference>
<feature type="transmembrane region" description="Helical" evidence="6">
    <location>
        <begin position="94"/>
        <end position="112"/>
    </location>
</feature>
<evidence type="ECO:0000256" key="1">
    <source>
        <dbReference type="ARBA" id="ARBA00004141"/>
    </source>
</evidence>
<dbReference type="Gene3D" id="1.10.3860.10">
    <property type="entry name" value="Sodium:dicarboxylate symporter"/>
    <property type="match status" value="1"/>
</dbReference>
<accession>A0ABV4YY82</accession>
<organism evidence="7 8">
    <name type="scientific">Neobacillus driksii</name>
    <dbReference type="NCBI Taxonomy" id="3035913"/>
    <lineage>
        <taxon>Bacteria</taxon>
        <taxon>Bacillati</taxon>
        <taxon>Bacillota</taxon>
        <taxon>Bacilli</taxon>
        <taxon>Bacillales</taxon>
        <taxon>Bacillaceae</taxon>
        <taxon>Neobacillus</taxon>
    </lineage>
</organism>
<evidence type="ECO:0000256" key="3">
    <source>
        <dbReference type="ARBA" id="ARBA00022692"/>
    </source>
</evidence>
<feature type="transmembrane region" description="Helical" evidence="6">
    <location>
        <begin position="25"/>
        <end position="46"/>
    </location>
</feature>
<protein>
    <submittedName>
        <fullName evidence="7">Cation:dicarboxylase symporter family transporter</fullName>
    </submittedName>
</protein>
<dbReference type="SUPFAM" id="SSF118215">
    <property type="entry name" value="Proton glutamate symport protein"/>
    <property type="match status" value="1"/>
</dbReference>
<dbReference type="Pfam" id="PF00375">
    <property type="entry name" value="SDF"/>
    <property type="match status" value="1"/>
</dbReference>
<name>A0ABV4YY82_9BACI</name>
<dbReference type="RefSeq" id="WP_306074737.1">
    <property type="nucleotide sequence ID" value="NZ_JAROBZ020000002.1"/>
</dbReference>
<evidence type="ECO:0000256" key="4">
    <source>
        <dbReference type="ARBA" id="ARBA00022989"/>
    </source>
</evidence>
<keyword evidence="4 6" id="KW-1133">Transmembrane helix</keyword>
<dbReference type="EMBL" id="JAROBZ020000002">
    <property type="protein sequence ID" value="MFB3169802.1"/>
    <property type="molecule type" value="Genomic_DNA"/>
</dbReference>
<keyword evidence="3 6" id="KW-0812">Transmembrane</keyword>
<evidence type="ECO:0000256" key="6">
    <source>
        <dbReference type="SAM" id="Phobius"/>
    </source>
</evidence>
<gene>
    <name evidence="7" type="ORF">P5G62_022120</name>
</gene>
<sequence length="122" mass="13445">MVPLIFFTISSSIANMNGAKRLGEILGWMFGTFLFTGLVSVIYMYFVVKLVNPGEGVSLKLVKPEVAEELNPVTQIVKTFTVPDFVELFSRSNMLALIVISILIGFAAQSIGERGKPFTSFF</sequence>
<keyword evidence="5 6" id="KW-0472">Membrane</keyword>
<keyword evidence="2" id="KW-0813">Transport</keyword>
<evidence type="ECO:0000256" key="5">
    <source>
        <dbReference type="ARBA" id="ARBA00023136"/>
    </source>
</evidence>
<evidence type="ECO:0000313" key="7">
    <source>
        <dbReference type="EMBL" id="MFB3169802.1"/>
    </source>
</evidence>
<comment type="subcellular location">
    <subcellularLocation>
        <location evidence="1">Membrane</location>
        <topology evidence="1">Multi-pass membrane protein</topology>
    </subcellularLocation>
</comment>
<dbReference type="InterPro" id="IPR001991">
    <property type="entry name" value="Na-dicarboxylate_symporter"/>
</dbReference>
<evidence type="ECO:0000313" key="8">
    <source>
        <dbReference type="Proteomes" id="UP001241748"/>
    </source>
</evidence>
<evidence type="ECO:0000256" key="2">
    <source>
        <dbReference type="ARBA" id="ARBA00022448"/>
    </source>
</evidence>
<reference evidence="7 8" key="1">
    <citation type="submission" date="2024-05" db="EMBL/GenBank/DDBJ databases">
        <authorList>
            <person name="Venkateswaran K."/>
        </authorList>
    </citation>
    <scope>NUCLEOTIDE SEQUENCE [LARGE SCALE GENOMIC DNA]</scope>
    <source>
        <strain evidence="7 8">179-C4-2-HS</strain>
    </source>
</reference>
<comment type="caution">
    <text evidence="7">The sequence shown here is derived from an EMBL/GenBank/DDBJ whole genome shotgun (WGS) entry which is preliminary data.</text>
</comment>
<proteinExistence type="predicted"/>